<feature type="transmembrane region" description="Helical" evidence="7">
    <location>
        <begin position="144"/>
        <end position="161"/>
    </location>
</feature>
<keyword evidence="4 7" id="KW-1133">Transmembrane helix</keyword>
<evidence type="ECO:0000313" key="10">
    <source>
        <dbReference type="Proteomes" id="UP000502504"/>
    </source>
</evidence>
<evidence type="ECO:0000256" key="5">
    <source>
        <dbReference type="ARBA" id="ARBA00023136"/>
    </source>
</evidence>
<evidence type="ECO:0000256" key="3">
    <source>
        <dbReference type="ARBA" id="ARBA00022692"/>
    </source>
</evidence>
<keyword evidence="2" id="KW-0813">Transport</keyword>
<dbReference type="SUPFAM" id="SSF161111">
    <property type="entry name" value="Cation efflux protein transmembrane domain-like"/>
    <property type="match status" value="1"/>
</dbReference>
<evidence type="ECO:0000259" key="8">
    <source>
        <dbReference type="Pfam" id="PF01545"/>
    </source>
</evidence>
<dbReference type="EMBL" id="CP050692">
    <property type="protein sequence ID" value="QIT48305.1"/>
    <property type="molecule type" value="Genomic_DNA"/>
</dbReference>
<dbReference type="GO" id="GO:0008324">
    <property type="term" value="F:monoatomic cation transmembrane transporter activity"/>
    <property type="evidence" value="ECO:0007669"/>
    <property type="project" value="InterPro"/>
</dbReference>
<feature type="region of interest" description="Disordered" evidence="6">
    <location>
        <begin position="1"/>
        <end position="29"/>
    </location>
</feature>
<gene>
    <name evidence="9" type="ORF">HCX60_36225</name>
</gene>
<evidence type="ECO:0000256" key="7">
    <source>
        <dbReference type="SAM" id="Phobius"/>
    </source>
</evidence>
<comment type="subcellular location">
    <subcellularLocation>
        <location evidence="1">Membrane</location>
        <topology evidence="1">Multi-pass membrane protein</topology>
    </subcellularLocation>
</comment>
<keyword evidence="5 7" id="KW-0472">Membrane</keyword>
<feature type="transmembrane region" description="Helical" evidence="7">
    <location>
        <begin position="225"/>
        <end position="243"/>
    </location>
</feature>
<proteinExistence type="predicted"/>
<dbReference type="GO" id="GO:0006829">
    <property type="term" value="P:zinc ion transport"/>
    <property type="evidence" value="ECO:0007669"/>
    <property type="project" value="InterPro"/>
</dbReference>
<dbReference type="AlphaFoldDB" id="A0AAE7CNZ7"/>
<dbReference type="NCBIfam" id="TIGR01297">
    <property type="entry name" value="CDF"/>
    <property type="match status" value="1"/>
</dbReference>
<feature type="compositionally biased region" description="Basic and acidic residues" evidence="6">
    <location>
        <begin position="1"/>
        <end position="16"/>
    </location>
</feature>
<dbReference type="SUPFAM" id="SSF160240">
    <property type="entry name" value="Cation efflux protein cytoplasmic domain-like"/>
    <property type="match status" value="1"/>
</dbReference>
<dbReference type="InterPro" id="IPR036837">
    <property type="entry name" value="Cation_efflux_CTD_sf"/>
</dbReference>
<feature type="transmembrane region" description="Helical" evidence="7">
    <location>
        <begin position="108"/>
        <end position="128"/>
    </location>
</feature>
<evidence type="ECO:0000313" key="9">
    <source>
        <dbReference type="EMBL" id="QIT48305.1"/>
    </source>
</evidence>
<evidence type="ECO:0000256" key="2">
    <source>
        <dbReference type="ARBA" id="ARBA00022448"/>
    </source>
</evidence>
<dbReference type="Gene3D" id="1.20.1510.10">
    <property type="entry name" value="Cation efflux protein transmembrane domain"/>
    <property type="match status" value="1"/>
</dbReference>
<dbReference type="InterPro" id="IPR027469">
    <property type="entry name" value="Cation_efflux_TMD_sf"/>
</dbReference>
<accession>A0AAE7CNZ7</accession>
<dbReference type="PANTHER" id="PTHR13414:SF9">
    <property type="entry name" value="PROTON-COUPLED ZINC ANTIPORTER SLC30A9, MITOCHONDRIAL"/>
    <property type="match status" value="1"/>
</dbReference>
<dbReference type="InterPro" id="IPR040177">
    <property type="entry name" value="SLC30A9"/>
</dbReference>
<evidence type="ECO:0000256" key="4">
    <source>
        <dbReference type="ARBA" id="ARBA00022989"/>
    </source>
</evidence>
<feature type="transmembrane region" description="Helical" evidence="7">
    <location>
        <begin position="200"/>
        <end position="219"/>
    </location>
</feature>
<name>A0AAE7CNZ7_STRAT</name>
<protein>
    <submittedName>
        <fullName evidence="9">Cation diffusion facilitator family transporter</fullName>
    </submittedName>
</protein>
<organism evidence="9 10">
    <name type="scientific">Streptomyces antibioticus</name>
    <dbReference type="NCBI Taxonomy" id="1890"/>
    <lineage>
        <taxon>Bacteria</taxon>
        <taxon>Bacillati</taxon>
        <taxon>Actinomycetota</taxon>
        <taxon>Actinomycetes</taxon>
        <taxon>Kitasatosporales</taxon>
        <taxon>Streptomycetaceae</taxon>
        <taxon>Streptomyces</taxon>
    </lineage>
</organism>
<dbReference type="Pfam" id="PF01545">
    <property type="entry name" value="Cation_efflux"/>
    <property type="match status" value="1"/>
</dbReference>
<dbReference type="RefSeq" id="WP_078636496.1">
    <property type="nucleotide sequence ID" value="NZ_CM007717.1"/>
</dbReference>
<sequence>MHPRHGREPEERRPDTRTGPVLDARVGASGGPGAGGSAFTVVVATAANFGVALAKAVAGVISGSSAMLAEAGHSVADTCTELLLLVSLKRSKKPADEDHPLGHAPERYIWALLASVATFVGGGVFALYDGIHSLTHGETPGDPLVSYIVLAAAFVLEGLSLRTGLKQASGRAGYFKVPLLRYLRHTPDTAVKAVVMEDTAALVGLVLAALGLLGGQLTGSGVWDGIASILIGLLLVLVAVILGRANTELLVGRALPASARDAVRRELLTIRHIEDVMELTTLVQGPGEILVAAKVDFRDLSSAAEIEWACEEAETRLRALFPDIRRVYLDPTPPRRDG</sequence>
<evidence type="ECO:0000256" key="1">
    <source>
        <dbReference type="ARBA" id="ARBA00004141"/>
    </source>
</evidence>
<keyword evidence="3 7" id="KW-0812">Transmembrane</keyword>
<feature type="domain" description="Cation efflux protein transmembrane" evidence="8">
    <location>
        <begin position="41"/>
        <end position="250"/>
    </location>
</feature>
<dbReference type="PANTHER" id="PTHR13414">
    <property type="entry name" value="HUEL-CATION TRANSPORTER"/>
    <property type="match status" value="1"/>
</dbReference>
<dbReference type="InterPro" id="IPR058533">
    <property type="entry name" value="Cation_efflux_TM"/>
</dbReference>
<dbReference type="GO" id="GO:0016020">
    <property type="term" value="C:membrane"/>
    <property type="evidence" value="ECO:0007669"/>
    <property type="project" value="UniProtKB-SubCell"/>
</dbReference>
<dbReference type="Proteomes" id="UP000502504">
    <property type="component" value="Chromosome"/>
</dbReference>
<evidence type="ECO:0000256" key="6">
    <source>
        <dbReference type="SAM" id="MobiDB-lite"/>
    </source>
</evidence>
<reference evidence="9 10" key="1">
    <citation type="submission" date="2020-03" db="EMBL/GenBank/DDBJ databases">
        <title>Is there a link between lipid content and antibiotic production in Streptomyces?</title>
        <authorList>
            <person name="David M."/>
            <person name="Lejeune C."/>
            <person name="Abreu S."/>
            <person name="Thibessard A."/>
            <person name="Leblond P."/>
            <person name="Chaminade P."/>
            <person name="Virolle M.-J."/>
        </authorList>
    </citation>
    <scope>NUCLEOTIDE SEQUENCE [LARGE SCALE GENOMIC DNA]</scope>
    <source>
        <strain evidence="9 10">DSM 41481</strain>
    </source>
</reference>
<dbReference type="InterPro" id="IPR002524">
    <property type="entry name" value="Cation_efflux"/>
</dbReference>